<reference evidence="1 2" key="1">
    <citation type="journal article" date="2019" name="Sci. Rep.">
        <title>Orb-weaving spider Araneus ventricosus genome elucidates the spidroin gene catalogue.</title>
        <authorList>
            <person name="Kono N."/>
            <person name="Nakamura H."/>
            <person name="Ohtoshi R."/>
            <person name="Moran D.A.P."/>
            <person name="Shinohara A."/>
            <person name="Yoshida Y."/>
            <person name="Fujiwara M."/>
            <person name="Mori M."/>
            <person name="Tomita M."/>
            <person name="Arakawa K."/>
        </authorList>
    </citation>
    <scope>NUCLEOTIDE SEQUENCE [LARGE SCALE GENOMIC DNA]</scope>
</reference>
<sequence length="135" mass="15185">MNYFSVIRTPAGQITQPQSCAFLHGVDWMPSTLNRRSLSVTRGWSLKRYPHSLDPFRSRKAGQFYYPLRSSCVAPGTSLCGRLCRGKEKYREDSSTFEIPYFVAKVTKFVVKVGEPDVATASHPILIPVKLSSQP</sequence>
<evidence type="ECO:0000313" key="2">
    <source>
        <dbReference type="Proteomes" id="UP000499080"/>
    </source>
</evidence>
<name>A0A4Y2BQ63_ARAVE</name>
<proteinExistence type="predicted"/>
<organism evidence="1 2">
    <name type="scientific">Araneus ventricosus</name>
    <name type="common">Orbweaver spider</name>
    <name type="synonym">Epeira ventricosa</name>
    <dbReference type="NCBI Taxonomy" id="182803"/>
    <lineage>
        <taxon>Eukaryota</taxon>
        <taxon>Metazoa</taxon>
        <taxon>Ecdysozoa</taxon>
        <taxon>Arthropoda</taxon>
        <taxon>Chelicerata</taxon>
        <taxon>Arachnida</taxon>
        <taxon>Araneae</taxon>
        <taxon>Araneomorphae</taxon>
        <taxon>Entelegynae</taxon>
        <taxon>Araneoidea</taxon>
        <taxon>Araneidae</taxon>
        <taxon>Araneus</taxon>
    </lineage>
</organism>
<keyword evidence="2" id="KW-1185">Reference proteome</keyword>
<dbReference type="AlphaFoldDB" id="A0A4Y2BQ63"/>
<protein>
    <submittedName>
        <fullName evidence="1">Uncharacterized protein</fullName>
    </submittedName>
</protein>
<gene>
    <name evidence="1" type="ORF">AVEN_199391_1</name>
</gene>
<dbReference type="Proteomes" id="UP000499080">
    <property type="component" value="Unassembled WGS sequence"/>
</dbReference>
<evidence type="ECO:0000313" key="1">
    <source>
        <dbReference type="EMBL" id="GBL94352.1"/>
    </source>
</evidence>
<accession>A0A4Y2BQ63</accession>
<dbReference type="EMBL" id="BGPR01084170">
    <property type="protein sequence ID" value="GBL94352.1"/>
    <property type="molecule type" value="Genomic_DNA"/>
</dbReference>
<comment type="caution">
    <text evidence="1">The sequence shown here is derived from an EMBL/GenBank/DDBJ whole genome shotgun (WGS) entry which is preliminary data.</text>
</comment>